<dbReference type="EMBL" id="AP014879">
    <property type="protein sequence ID" value="BAV35020.1"/>
    <property type="molecule type" value="Genomic_DNA"/>
</dbReference>
<keyword evidence="1" id="KW-0732">Signal</keyword>
<sequence length="688" mass="75979">MNAIRKSFLPGMLAAAVLATLGSAVAAEVDELTELTKPESTVSVGIGHVSRDNQRFGQYTGLNENGTYGLVDLDFVQRDETTGTWLRLNGRNLGFDDRELRLEHERQGDWGYFIDFSQTPRFDPYTVTTTLSGIGTTTQTVGGSATAQQYHLKTERDALTLGFNKELSDNLGLQVRFRNEEKDGERLWGQGTFGTWRFLTDPIDQTTRQIDATLSYTTRNLQLTGGYYGTAFDNSNNVLNVPGCAIFTGCDQMGLPPDNESHQLHLAGGYDFTKTTRGTFKVAVGRITQNEAFATTPTAGAPGSLDGRIDTTLVQAGLTARPMSKLTLRADLRYDDRDDKTPVFTYFPLAGVSGSTTDGTNEPRDIKTISGKFEASYLLPMAFRLTGGVDYVEKTRNSPPVRSVSFRETTDETSLRTELRRSISETVTGAVSFIHSNRGGSDWLLNPLYISGATGSNQVAPLHLADRDRDLWRLTLNWMPTNPLSVSLRLDQARDEYSGRGISVVDQAVREGRAENYSLDASYSFTDEMQGTAWYSVNDTSLESVQCRAGAADACTPGTQQVWGSNVRNLADSFGLGLRAALTSKIELSADLSHSKVRDEMELSSIAGAAVSPLDNINTKVTSLNLSVKYALQRNAGMRVMYIYDRYRTDDWTWANWNYSPADGGTTVLQEPTQKVSFVGVSYYYRWW</sequence>
<dbReference type="Gene3D" id="2.40.160.10">
    <property type="entry name" value="Porin"/>
    <property type="match status" value="1"/>
</dbReference>
<feature type="chain" id="PRO_5008572501" description="MtrB/PioB family decaheme-associated outer membrane protein" evidence="1">
    <location>
        <begin position="27"/>
        <end position="688"/>
    </location>
</feature>
<dbReference type="KEGG" id="slim:SCL_2743"/>
<dbReference type="InParanoid" id="A0A1B4XJN8"/>
<protein>
    <recommendedName>
        <fullName evidence="4">MtrB/PioB family decaheme-associated outer membrane protein</fullName>
    </recommendedName>
</protein>
<dbReference type="NCBIfam" id="TIGR03509">
    <property type="entry name" value="OMP_MtrB_PioB"/>
    <property type="match status" value="1"/>
</dbReference>
<evidence type="ECO:0008006" key="4">
    <source>
        <dbReference type="Google" id="ProtNLM"/>
    </source>
</evidence>
<name>A0A1B4XJN8_9GAMM</name>
<dbReference type="SUPFAM" id="SSF56935">
    <property type="entry name" value="Porins"/>
    <property type="match status" value="2"/>
</dbReference>
<evidence type="ECO:0000313" key="3">
    <source>
        <dbReference type="Proteomes" id="UP000243180"/>
    </source>
</evidence>
<proteinExistence type="predicted"/>
<accession>A0A1B4XJN8</accession>
<keyword evidence="3" id="KW-1185">Reference proteome</keyword>
<organism evidence="2 3">
    <name type="scientific">Sulfuricaulis limicola</name>
    <dbReference type="NCBI Taxonomy" id="1620215"/>
    <lineage>
        <taxon>Bacteria</taxon>
        <taxon>Pseudomonadati</taxon>
        <taxon>Pseudomonadota</taxon>
        <taxon>Gammaproteobacteria</taxon>
        <taxon>Acidiferrobacterales</taxon>
        <taxon>Acidiferrobacteraceae</taxon>
        <taxon>Sulfuricaulis</taxon>
    </lineage>
</organism>
<dbReference type="Proteomes" id="UP000243180">
    <property type="component" value="Chromosome"/>
</dbReference>
<evidence type="ECO:0000256" key="1">
    <source>
        <dbReference type="SAM" id="SignalP"/>
    </source>
</evidence>
<dbReference type="RefSeq" id="WP_096361705.1">
    <property type="nucleotide sequence ID" value="NZ_AP014879.1"/>
</dbReference>
<reference evidence="2 3" key="1">
    <citation type="submission" date="2015-05" db="EMBL/GenBank/DDBJ databases">
        <title>Complete genome sequence of a sulfur-oxidizing gammaproteobacterium strain HA5.</title>
        <authorList>
            <person name="Miura A."/>
            <person name="Kojima H."/>
            <person name="Fukui M."/>
        </authorList>
    </citation>
    <scope>NUCLEOTIDE SEQUENCE [LARGE SCALE GENOMIC DNA]</scope>
    <source>
        <strain evidence="2 3">HA5</strain>
    </source>
</reference>
<feature type="signal peptide" evidence="1">
    <location>
        <begin position="1"/>
        <end position="26"/>
    </location>
</feature>
<dbReference type="AlphaFoldDB" id="A0A1B4XJN8"/>
<dbReference type="Pfam" id="PF11854">
    <property type="entry name" value="MtrB_PioB"/>
    <property type="match status" value="1"/>
</dbReference>
<dbReference type="OrthoDB" id="9146719at2"/>
<evidence type="ECO:0000313" key="2">
    <source>
        <dbReference type="EMBL" id="BAV35020.1"/>
    </source>
</evidence>
<dbReference type="InterPro" id="IPR023614">
    <property type="entry name" value="Porin_dom_sf"/>
</dbReference>
<gene>
    <name evidence="2" type="ORF">SCL_2743</name>
</gene>
<dbReference type="InterPro" id="IPR020016">
    <property type="entry name" value="Decahaem-assoc_OM_MtrB/PioB"/>
</dbReference>